<dbReference type="Pfam" id="PF25894">
    <property type="entry name" value="WHD_HELB"/>
    <property type="match status" value="1"/>
</dbReference>
<keyword evidence="4" id="KW-0472">Membrane</keyword>
<dbReference type="GO" id="GO:0017116">
    <property type="term" value="F:single-stranded DNA helicase activity"/>
    <property type="evidence" value="ECO:0007669"/>
    <property type="project" value="TreeGrafter"/>
</dbReference>
<organism evidence="6 7">
    <name type="scientific">Merluccius polli</name>
    <name type="common">Benguela hake</name>
    <name type="synonym">Merluccius cadenati</name>
    <dbReference type="NCBI Taxonomy" id="89951"/>
    <lineage>
        <taxon>Eukaryota</taxon>
        <taxon>Metazoa</taxon>
        <taxon>Chordata</taxon>
        <taxon>Craniata</taxon>
        <taxon>Vertebrata</taxon>
        <taxon>Euteleostomi</taxon>
        <taxon>Actinopterygii</taxon>
        <taxon>Neopterygii</taxon>
        <taxon>Teleostei</taxon>
        <taxon>Neoteleostei</taxon>
        <taxon>Acanthomorphata</taxon>
        <taxon>Zeiogadaria</taxon>
        <taxon>Gadariae</taxon>
        <taxon>Gadiformes</taxon>
        <taxon>Gadoidei</taxon>
        <taxon>Merlucciidae</taxon>
        <taxon>Merluccius</taxon>
    </lineage>
</organism>
<feature type="compositionally biased region" description="Polar residues" evidence="3">
    <location>
        <begin position="909"/>
        <end position="924"/>
    </location>
</feature>
<dbReference type="InterPro" id="IPR050534">
    <property type="entry name" value="Coronavir_polyprotein_1ab"/>
</dbReference>
<feature type="region of interest" description="Disordered" evidence="3">
    <location>
        <begin position="878"/>
        <end position="953"/>
    </location>
</feature>
<dbReference type="EMBL" id="JAOPHQ010003752">
    <property type="protein sequence ID" value="KAK0141715.1"/>
    <property type="molecule type" value="Genomic_DNA"/>
</dbReference>
<feature type="transmembrane region" description="Helical" evidence="4">
    <location>
        <begin position="979"/>
        <end position="1000"/>
    </location>
</feature>
<evidence type="ECO:0000313" key="7">
    <source>
        <dbReference type="Proteomes" id="UP001174136"/>
    </source>
</evidence>
<evidence type="ECO:0000259" key="5">
    <source>
        <dbReference type="Pfam" id="PF25894"/>
    </source>
</evidence>
<keyword evidence="2" id="KW-0067">ATP-binding</keyword>
<gene>
    <name evidence="6" type="primary">Helb</name>
    <name evidence="6" type="ORF">N1851_020621</name>
</gene>
<keyword evidence="7" id="KW-1185">Reference proteome</keyword>
<dbReference type="PANTHER" id="PTHR43788:SF6">
    <property type="entry name" value="DNA HELICASE B"/>
    <property type="match status" value="1"/>
</dbReference>
<feature type="domain" description="DNA helicase B winged helix" evidence="5">
    <location>
        <begin position="166"/>
        <end position="276"/>
    </location>
</feature>
<dbReference type="InterPro" id="IPR058839">
    <property type="entry name" value="WHD_HELB"/>
</dbReference>
<dbReference type="CDD" id="cd17933">
    <property type="entry name" value="DEXSc_RecD-like"/>
    <property type="match status" value="1"/>
</dbReference>
<dbReference type="Gene3D" id="3.40.50.300">
    <property type="entry name" value="P-loop containing nucleotide triphosphate hydrolases"/>
    <property type="match status" value="2"/>
</dbReference>
<evidence type="ECO:0000256" key="1">
    <source>
        <dbReference type="ARBA" id="ARBA00022741"/>
    </source>
</evidence>
<evidence type="ECO:0000256" key="3">
    <source>
        <dbReference type="SAM" id="MobiDB-lite"/>
    </source>
</evidence>
<sequence length="1028" mass="116842">MGRFFLRAPWWHITCTVQCHKNKQILKGSAGYKLRTDLDQEGWRSIVSLFLVACNVPEDSVTWFFERFPKECYVAIDNLMKVLSEFGEDDDDFGLAKTKSIITVVSNSARRVWASCFYPSVMKYLPVLLPRQFLNLLDGSKKVPMPLAADAADAKVDNGDHQLAKLEEIIKTDVWKLGFSKVMLDELKLVRCEARLEAFKECHLLQKMPRLQHDALWVYNELKKYCTSTGSTYMEQDALCNALRKLASISDTQVWESLPFLQDLHVVVCDQKKVVLKYLHDYEAGIADCLCHLVNAKRWEIPVNVRDVLYADAEERQRVKMQKEKQAKAAPVLAGKHGNDVHTEIHVAIDPDSIPEPDNSEAECHKCLVPEPSQESNEAHHAVINPGMEDSTLPPVEVDRCQLRAGEMICANPVTVISGIGGCGKTTLVSLVFKAAVGQKCPIVEEATDLEMQEDKLFKENILLTAPTGRAACLLTKKTGFKAHTLHQVIWNFNMTKPDKNGLKQWKFESARVLVVDEGSLVSVQLLHNVLSLLIKHAKLQKFVILGDVRQLPSIQPGNALYDLFHSLKVVNCTMELMNNHRSESNLIVENARLFVTLTSFRLKKIATPGMRSLLKFDAVVDLHGPFNIPENKKFIHIRLPDKKRDDDLQTAVKLLIQSAPGLDKDLTSQFITFKRVDVALINELCCIHYNKHTTKNHRRKWLFQPGDKVCVTKNAYIHLEREVPKKADGEENVETQELMRLCNGEIFFIRQDKTEKDERGQIKQRLLTLDNGLDQTITAEYRELLRDCKLRHAWARTIHTFQGAENETIVFVLEASWHQTWKHVYTAVTRGQKRVYVVSTDKALECTLKRQERPRLTRLQGLVKEKVVQLLQSPLHQHCGSPKFTPQSSKVHAPKFTPLKSSPGDLTPWTTSRSQAASGSTRLTPKRLFEREGAEEAPDRSPMKDVKQGTASNSAAAAAAAAAAAKTERPPKQPKVRIYWMLQIMVAQYYLVLHLYVFTRRVKSLNWNKCIPRKCNGLFHRSIYSIF</sequence>
<keyword evidence="6" id="KW-0378">Hydrolase</keyword>
<protein>
    <submittedName>
        <fullName evidence="6">DNA helicase B</fullName>
    </submittedName>
</protein>
<name>A0AA47MKE7_MERPO</name>
<dbReference type="InterPro" id="IPR027417">
    <property type="entry name" value="P-loop_NTPase"/>
</dbReference>
<dbReference type="PANTHER" id="PTHR43788">
    <property type="entry name" value="DNA2/NAM7 HELICASE FAMILY MEMBER"/>
    <property type="match status" value="1"/>
</dbReference>
<dbReference type="CDD" id="cd18809">
    <property type="entry name" value="SF1_C_RecD"/>
    <property type="match status" value="1"/>
</dbReference>
<evidence type="ECO:0000256" key="2">
    <source>
        <dbReference type="ARBA" id="ARBA00022840"/>
    </source>
</evidence>
<reference evidence="6" key="1">
    <citation type="journal article" date="2023" name="Front. Mar. Sci.">
        <title>A new Merluccius polli reference genome to investigate the effects of global change in West African waters.</title>
        <authorList>
            <person name="Mateo J.L."/>
            <person name="Blanco-Fernandez C."/>
            <person name="Garcia-Vazquez E."/>
            <person name="Machado-Schiaffino G."/>
        </authorList>
    </citation>
    <scope>NUCLEOTIDE SEQUENCE</scope>
    <source>
        <strain evidence="6">C29</strain>
        <tissue evidence="6">Fin</tissue>
    </source>
</reference>
<accession>A0AA47MKE7</accession>
<keyword evidence="6" id="KW-0347">Helicase</keyword>
<dbReference type="Pfam" id="PF13604">
    <property type="entry name" value="AAA_30"/>
    <property type="match status" value="1"/>
</dbReference>
<proteinExistence type="predicted"/>
<evidence type="ECO:0000256" key="4">
    <source>
        <dbReference type="SAM" id="Phobius"/>
    </source>
</evidence>
<keyword evidence="4" id="KW-1133">Transmembrane helix</keyword>
<keyword evidence="4" id="KW-0812">Transmembrane</keyword>
<dbReference type="Gene3D" id="2.30.30.940">
    <property type="match status" value="1"/>
</dbReference>
<dbReference type="Proteomes" id="UP001174136">
    <property type="component" value="Unassembled WGS sequence"/>
</dbReference>
<dbReference type="GO" id="GO:0005524">
    <property type="term" value="F:ATP binding"/>
    <property type="evidence" value="ECO:0007669"/>
    <property type="project" value="UniProtKB-KW"/>
</dbReference>
<evidence type="ECO:0000313" key="6">
    <source>
        <dbReference type="EMBL" id="KAK0141715.1"/>
    </source>
</evidence>
<comment type="caution">
    <text evidence="6">The sequence shown here is derived from an EMBL/GenBank/DDBJ whole genome shotgun (WGS) entry which is preliminary data.</text>
</comment>
<dbReference type="GO" id="GO:2000042">
    <property type="term" value="P:negative regulation of double-strand break repair via homologous recombination"/>
    <property type="evidence" value="ECO:0007669"/>
    <property type="project" value="TreeGrafter"/>
</dbReference>
<dbReference type="SUPFAM" id="SSF52540">
    <property type="entry name" value="P-loop containing nucleoside triphosphate hydrolases"/>
    <property type="match status" value="2"/>
</dbReference>
<feature type="compositionally biased region" description="Basic and acidic residues" evidence="3">
    <location>
        <begin position="928"/>
        <end position="948"/>
    </location>
</feature>
<keyword evidence="1" id="KW-0547">Nucleotide-binding</keyword>
<dbReference type="AlphaFoldDB" id="A0AA47MKE7"/>